<organism evidence="2 3">
    <name type="scientific">Pelotomaculum schinkii</name>
    <dbReference type="NCBI Taxonomy" id="78350"/>
    <lineage>
        <taxon>Bacteria</taxon>
        <taxon>Bacillati</taxon>
        <taxon>Bacillota</taxon>
        <taxon>Clostridia</taxon>
        <taxon>Eubacteriales</taxon>
        <taxon>Desulfotomaculaceae</taxon>
        <taxon>Pelotomaculum</taxon>
    </lineage>
</organism>
<reference evidence="2 3" key="1">
    <citation type="journal article" date="2018" name="Environ. Microbiol.">
        <title>Novel energy conservation strategies and behaviour of Pelotomaculum schinkii driving syntrophic propionate catabolism.</title>
        <authorList>
            <person name="Hidalgo-Ahumada C.A.P."/>
            <person name="Nobu M.K."/>
            <person name="Narihiro T."/>
            <person name="Tamaki H."/>
            <person name="Liu W.T."/>
            <person name="Kamagata Y."/>
            <person name="Stams A.J.M."/>
            <person name="Imachi H."/>
            <person name="Sousa D.Z."/>
        </authorList>
    </citation>
    <scope>NUCLEOTIDE SEQUENCE [LARGE SCALE GENOMIC DNA]</scope>
    <source>
        <strain evidence="2 3">HH</strain>
    </source>
</reference>
<dbReference type="GO" id="GO:0006508">
    <property type="term" value="P:proteolysis"/>
    <property type="evidence" value="ECO:0007669"/>
    <property type="project" value="InterPro"/>
</dbReference>
<dbReference type="RefSeq" id="WP_190238756.1">
    <property type="nucleotide sequence ID" value="NZ_QFGA01000001.1"/>
</dbReference>
<dbReference type="InterPro" id="IPR006199">
    <property type="entry name" value="LexA_DNA-bd_dom"/>
</dbReference>
<comment type="caution">
    <text evidence="2">The sequence shown here is derived from an EMBL/GenBank/DDBJ whole genome shotgun (WGS) entry which is preliminary data.</text>
</comment>
<evidence type="ECO:0000259" key="1">
    <source>
        <dbReference type="Pfam" id="PF01726"/>
    </source>
</evidence>
<dbReference type="Proteomes" id="UP000298324">
    <property type="component" value="Unassembled WGS sequence"/>
</dbReference>
<dbReference type="InterPro" id="IPR036390">
    <property type="entry name" value="WH_DNA-bd_sf"/>
</dbReference>
<keyword evidence="3" id="KW-1185">Reference proteome</keyword>
<protein>
    <submittedName>
        <fullName evidence="2">LexA repressor</fullName>
    </submittedName>
</protein>
<dbReference type="EMBL" id="QFGA01000001">
    <property type="protein sequence ID" value="TEB06506.1"/>
    <property type="molecule type" value="Genomic_DNA"/>
</dbReference>
<accession>A0A4Y7RCF6</accession>
<sequence length="77" mass="9131">MVGAVFKYKRLNNQELLETIKLYNDEHGYSPTVRELARLTDTSVCTVHRHLHELIYGGYIKAEQPRRRILRVVKDYD</sequence>
<proteinExistence type="predicted"/>
<name>A0A4Y7RCF6_9FIRM</name>
<dbReference type="InterPro" id="IPR036388">
    <property type="entry name" value="WH-like_DNA-bd_sf"/>
</dbReference>
<dbReference type="AlphaFoldDB" id="A0A4Y7RCF6"/>
<dbReference type="SUPFAM" id="SSF46785">
    <property type="entry name" value="Winged helix' DNA-binding domain"/>
    <property type="match status" value="1"/>
</dbReference>
<dbReference type="GO" id="GO:0004252">
    <property type="term" value="F:serine-type endopeptidase activity"/>
    <property type="evidence" value="ECO:0007669"/>
    <property type="project" value="InterPro"/>
</dbReference>
<gene>
    <name evidence="2" type="ORF">Psch_00038</name>
</gene>
<evidence type="ECO:0000313" key="2">
    <source>
        <dbReference type="EMBL" id="TEB06506.1"/>
    </source>
</evidence>
<evidence type="ECO:0000313" key="3">
    <source>
        <dbReference type="Proteomes" id="UP000298324"/>
    </source>
</evidence>
<dbReference type="Gene3D" id="1.10.10.10">
    <property type="entry name" value="Winged helix-like DNA-binding domain superfamily/Winged helix DNA-binding domain"/>
    <property type="match status" value="1"/>
</dbReference>
<feature type="domain" description="LexA repressor DNA-binding" evidence="1">
    <location>
        <begin position="14"/>
        <end position="66"/>
    </location>
</feature>
<dbReference type="Pfam" id="PF01726">
    <property type="entry name" value="LexA_DNA_bind"/>
    <property type="match status" value="1"/>
</dbReference>